<dbReference type="EMBL" id="AP018203">
    <property type="protein sequence ID" value="BAY53691.1"/>
    <property type="molecule type" value="Genomic_DNA"/>
</dbReference>
<dbReference type="GO" id="GO:0006355">
    <property type="term" value="P:regulation of DNA-templated transcription"/>
    <property type="evidence" value="ECO:0007669"/>
    <property type="project" value="InterPro"/>
</dbReference>
<name>A0A1Z4JAE0_LEPBY</name>
<feature type="region of interest" description="Disordered" evidence="1">
    <location>
        <begin position="65"/>
        <end position="90"/>
    </location>
</feature>
<reference evidence="2 3" key="1">
    <citation type="submission" date="2017-06" db="EMBL/GenBank/DDBJ databases">
        <title>Genome sequencing of cyanobaciteial culture collection at National Institute for Environmental Studies (NIES).</title>
        <authorList>
            <person name="Hirose Y."/>
            <person name="Shimura Y."/>
            <person name="Fujisawa T."/>
            <person name="Nakamura Y."/>
            <person name="Kawachi M."/>
        </authorList>
    </citation>
    <scope>NUCLEOTIDE SEQUENCE [LARGE SCALE GENOMIC DNA]</scope>
    <source>
        <strain evidence="2 3">NIES-2135</strain>
    </source>
</reference>
<dbReference type="Proteomes" id="UP000217895">
    <property type="component" value="Chromosome"/>
</dbReference>
<evidence type="ECO:0000256" key="1">
    <source>
        <dbReference type="SAM" id="MobiDB-lite"/>
    </source>
</evidence>
<accession>A0A1Z4JAE0</accession>
<evidence type="ECO:0000313" key="2">
    <source>
        <dbReference type="EMBL" id="BAY53691.1"/>
    </source>
</evidence>
<organism evidence="2 3">
    <name type="scientific">Leptolyngbya boryana NIES-2135</name>
    <dbReference type="NCBI Taxonomy" id="1973484"/>
    <lineage>
        <taxon>Bacteria</taxon>
        <taxon>Bacillati</taxon>
        <taxon>Cyanobacteriota</taxon>
        <taxon>Cyanophyceae</taxon>
        <taxon>Leptolyngbyales</taxon>
        <taxon>Leptolyngbyaceae</taxon>
        <taxon>Leptolyngbya group</taxon>
        <taxon>Leptolyngbya</taxon>
    </lineage>
</organism>
<protein>
    <submittedName>
        <fullName evidence="2">Uncharacterized protein</fullName>
    </submittedName>
</protein>
<dbReference type="AlphaFoldDB" id="A0A1Z4JAE0"/>
<keyword evidence="3" id="KW-1185">Reference proteome</keyword>
<sequence length="90" mass="9892">MNALPVSTVSMPTNKQRLTLNLPPELYEALEACATRANRTLANQATIALEEFLLKTGDLTAPVKLALQGRPRKKAKKTTDEQNQSEDSEP</sequence>
<evidence type="ECO:0000313" key="3">
    <source>
        <dbReference type="Proteomes" id="UP000217895"/>
    </source>
</evidence>
<proteinExistence type="predicted"/>
<gene>
    <name evidence="2" type="ORF">NIES2135_05010</name>
</gene>
<dbReference type="InterPro" id="IPR010985">
    <property type="entry name" value="Ribbon_hlx_hlx"/>
</dbReference>
<dbReference type="SUPFAM" id="SSF47598">
    <property type="entry name" value="Ribbon-helix-helix"/>
    <property type="match status" value="1"/>
</dbReference>